<name>A0A6B3BPI0_9ACTN</name>
<feature type="transmembrane region" description="Helical" evidence="1">
    <location>
        <begin position="57"/>
        <end position="75"/>
    </location>
</feature>
<keyword evidence="1" id="KW-1133">Transmembrane helix</keyword>
<gene>
    <name evidence="2" type="ORF">G3I71_10600</name>
</gene>
<sequence>MDRNAAKVWWLGLARWVAIALLASVVLSMLASVTLLGLPHAWDTATSWTDIKRRTSWLVHVLVPVGVATHLLIRFRHRIRLTMHEGDRPGSSEKGGRHR</sequence>
<evidence type="ECO:0000256" key="1">
    <source>
        <dbReference type="SAM" id="Phobius"/>
    </source>
</evidence>
<feature type="transmembrane region" description="Helical" evidence="1">
    <location>
        <begin position="12"/>
        <end position="37"/>
    </location>
</feature>
<accession>A0A6B3BPI0</accession>
<dbReference type="RefSeq" id="WP_164313702.1">
    <property type="nucleotide sequence ID" value="NZ_JAAGLU010000007.1"/>
</dbReference>
<dbReference type="AlphaFoldDB" id="A0A6B3BPI0"/>
<comment type="caution">
    <text evidence="2">The sequence shown here is derived from an EMBL/GenBank/DDBJ whole genome shotgun (WGS) entry which is preliminary data.</text>
</comment>
<reference evidence="2" key="1">
    <citation type="submission" date="2020-01" db="EMBL/GenBank/DDBJ databases">
        <title>Insect and environment-associated Actinomycetes.</title>
        <authorList>
            <person name="Currrie C."/>
            <person name="Chevrette M."/>
            <person name="Carlson C."/>
            <person name="Stubbendieck R."/>
            <person name="Wendt-Pienkowski E."/>
        </authorList>
    </citation>
    <scope>NUCLEOTIDE SEQUENCE</scope>
    <source>
        <strain evidence="2">SID12501</strain>
    </source>
</reference>
<keyword evidence="1" id="KW-0812">Transmembrane</keyword>
<dbReference type="EMBL" id="JAAGLU010000007">
    <property type="protein sequence ID" value="NEC86262.1"/>
    <property type="molecule type" value="Genomic_DNA"/>
</dbReference>
<protein>
    <submittedName>
        <fullName evidence="2">Uncharacterized protein</fullName>
    </submittedName>
</protein>
<proteinExistence type="predicted"/>
<evidence type="ECO:0000313" key="2">
    <source>
        <dbReference type="EMBL" id="NEC86262.1"/>
    </source>
</evidence>
<organism evidence="2">
    <name type="scientific">Streptomyces sp. SID12501</name>
    <dbReference type="NCBI Taxonomy" id="2706042"/>
    <lineage>
        <taxon>Bacteria</taxon>
        <taxon>Bacillati</taxon>
        <taxon>Actinomycetota</taxon>
        <taxon>Actinomycetes</taxon>
        <taxon>Kitasatosporales</taxon>
        <taxon>Streptomycetaceae</taxon>
        <taxon>Streptomyces</taxon>
    </lineage>
</organism>
<keyword evidence="1" id="KW-0472">Membrane</keyword>